<dbReference type="AlphaFoldDB" id="A0A6C0J7G1"/>
<name>A0A6C0J7G1_9ZZZZ</name>
<accession>A0A6C0J7G1</accession>
<protein>
    <submittedName>
        <fullName evidence="1">Uncharacterized protein</fullName>
    </submittedName>
</protein>
<dbReference type="EMBL" id="MN740328">
    <property type="protein sequence ID" value="QHU00656.1"/>
    <property type="molecule type" value="Genomic_DNA"/>
</dbReference>
<organism evidence="1">
    <name type="scientific">viral metagenome</name>
    <dbReference type="NCBI Taxonomy" id="1070528"/>
    <lineage>
        <taxon>unclassified sequences</taxon>
        <taxon>metagenomes</taxon>
        <taxon>organismal metagenomes</taxon>
    </lineage>
</organism>
<sequence>MLKYNSAYILSHNGLGDNITMIGSINFLLLHYTTIYLLCKDNYEPNVKLLINNPNVTIIPFNHKSELSSCKKIIDNVYSKDSTDIFICGIHKNYLKRKINNPSILNYNKNNKYSIKWEHINEFYKDMNLDLSIYYDYFDIISTEESITLYENIKELNIIFCHTQSSSKTIILPENIQMYINDNKYIIICANENVYNENQTYFEIANKFVNIPIQNYIDIIKNACEIFVIDSCFSCIVHPLSVLNKLNTKKIEYYHR</sequence>
<reference evidence="1" key="1">
    <citation type="journal article" date="2020" name="Nature">
        <title>Giant virus diversity and host interactions through global metagenomics.</title>
        <authorList>
            <person name="Schulz F."/>
            <person name="Roux S."/>
            <person name="Paez-Espino D."/>
            <person name="Jungbluth S."/>
            <person name="Walsh D.A."/>
            <person name="Denef V.J."/>
            <person name="McMahon K.D."/>
            <person name="Konstantinidis K.T."/>
            <person name="Eloe-Fadrosh E.A."/>
            <person name="Kyrpides N.C."/>
            <person name="Woyke T."/>
        </authorList>
    </citation>
    <scope>NUCLEOTIDE SEQUENCE</scope>
    <source>
        <strain evidence="1">GVMAG-M-3300025860-20</strain>
    </source>
</reference>
<evidence type="ECO:0000313" key="1">
    <source>
        <dbReference type="EMBL" id="QHU00656.1"/>
    </source>
</evidence>
<proteinExistence type="predicted"/>